<reference evidence="2" key="1">
    <citation type="submission" date="2020-05" db="EMBL/GenBank/DDBJ databases">
        <title>Mycena genomes resolve the evolution of fungal bioluminescence.</title>
        <authorList>
            <person name="Tsai I.J."/>
        </authorList>
    </citation>
    <scope>NUCLEOTIDE SEQUENCE</scope>
    <source>
        <strain evidence="2">110903Hualien_Pintung</strain>
    </source>
</reference>
<evidence type="ECO:0000256" key="1">
    <source>
        <dbReference type="SAM" id="MobiDB-lite"/>
    </source>
</evidence>
<proteinExistence type="predicted"/>
<dbReference type="Proteomes" id="UP000613580">
    <property type="component" value="Unassembled WGS sequence"/>
</dbReference>
<organism evidence="2 3">
    <name type="scientific">Mycena chlorophos</name>
    <name type="common">Agaric fungus</name>
    <name type="synonym">Agaricus chlorophos</name>
    <dbReference type="NCBI Taxonomy" id="658473"/>
    <lineage>
        <taxon>Eukaryota</taxon>
        <taxon>Fungi</taxon>
        <taxon>Dikarya</taxon>
        <taxon>Basidiomycota</taxon>
        <taxon>Agaricomycotina</taxon>
        <taxon>Agaricomycetes</taxon>
        <taxon>Agaricomycetidae</taxon>
        <taxon>Agaricales</taxon>
        <taxon>Marasmiineae</taxon>
        <taxon>Mycenaceae</taxon>
        <taxon>Mycena</taxon>
    </lineage>
</organism>
<dbReference type="EMBL" id="JACAZE010000019">
    <property type="protein sequence ID" value="KAF7294169.1"/>
    <property type="molecule type" value="Genomic_DNA"/>
</dbReference>
<feature type="compositionally biased region" description="Acidic residues" evidence="1">
    <location>
        <begin position="316"/>
        <end position="328"/>
    </location>
</feature>
<feature type="region of interest" description="Disordered" evidence="1">
    <location>
        <begin position="427"/>
        <end position="454"/>
    </location>
</feature>
<protein>
    <submittedName>
        <fullName evidence="2">Uncharacterized protein</fullName>
    </submittedName>
</protein>
<dbReference type="OrthoDB" id="2610860at2759"/>
<keyword evidence="3" id="KW-1185">Reference proteome</keyword>
<name>A0A8H6S784_MYCCL</name>
<evidence type="ECO:0000313" key="2">
    <source>
        <dbReference type="EMBL" id="KAF7294169.1"/>
    </source>
</evidence>
<accession>A0A8H6S784</accession>
<sequence>MEPVNPVSSSSSRPSDLERPNKRPRLEPDPIHADANPGDVQAGPAPAQVVQAAAPAAPFPIPIPILVGSALVLHSIYLGRCLSHSFVMDPRHLEAYAYGFWAMLLFGYASSRQVNVIRLVQTQFPIWSSPRDMATRTLLNNGGVSAATQPDGTARGVFVDLAVVIPITEPRKTLKRRTNGLWPTANLAGKSLDWFYTNVVAKVPALEPTFVRVVGLKAPLLVELKRGPPRHASSLFSFYWRLWQLLKVAKRQAEKQAVALFGSWRYRRQDRVFIVAGSGDYFAVAQPVRAWANLRDIPANSPVDSGDAASDGQVEAADDESDSDDISDDASASTPSSIGTKSRRDRYHAQRSLLAYENCRPADIQANMAQIDILCEGLEAESEPEDGYDEYGAAIDATHHEVEVLRRKAKTQEANFNKAAQALSAFASGSNRRSARPGPQSNSTQQQTNLENKRDDAEVGFGQAARSFALVVKPVLNDTLGPFRTDDVELYHRSEAGLDSSFYETRSPQELFNDLAQPDGPVL</sequence>
<gene>
    <name evidence="2" type="ORF">HMN09_01145300</name>
</gene>
<dbReference type="AlphaFoldDB" id="A0A8H6S784"/>
<feature type="compositionally biased region" description="Basic and acidic residues" evidence="1">
    <location>
        <begin position="15"/>
        <end position="32"/>
    </location>
</feature>
<comment type="caution">
    <text evidence="2">The sequence shown here is derived from an EMBL/GenBank/DDBJ whole genome shotgun (WGS) entry which is preliminary data.</text>
</comment>
<evidence type="ECO:0000313" key="3">
    <source>
        <dbReference type="Proteomes" id="UP000613580"/>
    </source>
</evidence>
<feature type="compositionally biased region" description="Polar residues" evidence="1">
    <location>
        <begin position="439"/>
        <end position="450"/>
    </location>
</feature>
<feature type="region of interest" description="Disordered" evidence="1">
    <location>
        <begin position="1"/>
        <end position="47"/>
    </location>
</feature>
<feature type="region of interest" description="Disordered" evidence="1">
    <location>
        <begin position="301"/>
        <end position="345"/>
    </location>
</feature>